<evidence type="ECO:0000256" key="7">
    <source>
        <dbReference type="ARBA" id="ARBA00023136"/>
    </source>
</evidence>
<dbReference type="PANTHER" id="PTHR46905">
    <property type="entry name" value="RING-H2 FINGER PROTEIN ATL78"/>
    <property type="match status" value="1"/>
</dbReference>
<evidence type="ECO:0000256" key="9">
    <source>
        <dbReference type="PROSITE-ProRule" id="PRU00175"/>
    </source>
</evidence>
<keyword evidence="7 10" id="KW-0472">Membrane</keyword>
<dbReference type="Gene3D" id="3.30.40.10">
    <property type="entry name" value="Zinc/RING finger domain, C3HC4 (zinc finger)"/>
    <property type="match status" value="1"/>
</dbReference>
<keyword evidence="4" id="KW-0479">Metal-binding</keyword>
<comment type="subcellular location">
    <subcellularLocation>
        <location evidence="1">Membrane</location>
        <topology evidence="1">Single-pass membrane protein</topology>
    </subcellularLocation>
</comment>
<keyword evidence="6 10" id="KW-1133">Transmembrane helix</keyword>
<comment type="similarity">
    <text evidence="8">Belongs to the RING-type zinc finger family. ATL subfamily.</text>
</comment>
<sequence>MPTSPPPQHLPTTSSRRLLLHTPLPPPPSPYTPGAESSFDANVVMILAVLLCALICALGLNSIVRCALRCSGSRPGFLSALTSPARLDSDSARLANTGMRRKALKALPTLSYSTGLGWPGPAGSECTICLTEFVPGQRVKVLPKCKHGFHARCVDRWLGSHSSCPTCRHSLLDKGGGDGGLGSTCWADCSGGPRLAESGLGPLAREGYVIEYRVAH</sequence>
<dbReference type="InterPro" id="IPR044602">
    <property type="entry name" value="ATL10/ATL72-79-like"/>
</dbReference>
<evidence type="ECO:0000256" key="1">
    <source>
        <dbReference type="ARBA" id="ARBA00004167"/>
    </source>
</evidence>
<keyword evidence="13" id="KW-1185">Reference proteome</keyword>
<protein>
    <submittedName>
        <fullName evidence="12">RING-H2 finger protein ATL78</fullName>
    </submittedName>
</protein>
<keyword evidence="5" id="KW-0862">Zinc</keyword>
<evidence type="ECO:0000256" key="6">
    <source>
        <dbReference type="ARBA" id="ARBA00022989"/>
    </source>
</evidence>
<evidence type="ECO:0000259" key="11">
    <source>
        <dbReference type="PROSITE" id="PS50089"/>
    </source>
</evidence>
<dbReference type="Pfam" id="PF13639">
    <property type="entry name" value="zf-RING_2"/>
    <property type="match status" value="1"/>
</dbReference>
<reference evidence="12" key="2">
    <citation type="submission" date="2023-06" db="EMBL/GenBank/DDBJ databases">
        <authorList>
            <person name="Ma L."/>
            <person name="Liu K.-W."/>
            <person name="Li Z."/>
            <person name="Hsiao Y.-Y."/>
            <person name="Qi Y."/>
            <person name="Fu T."/>
            <person name="Tang G."/>
            <person name="Zhang D."/>
            <person name="Sun W.-H."/>
            <person name="Liu D.-K."/>
            <person name="Li Y."/>
            <person name="Chen G.-Z."/>
            <person name="Liu X.-D."/>
            <person name="Liao X.-Y."/>
            <person name="Jiang Y.-T."/>
            <person name="Yu X."/>
            <person name="Hao Y."/>
            <person name="Huang J."/>
            <person name="Zhao X.-W."/>
            <person name="Ke S."/>
            <person name="Chen Y.-Y."/>
            <person name="Wu W.-L."/>
            <person name="Hsu J.-L."/>
            <person name="Lin Y.-F."/>
            <person name="Huang M.-D."/>
            <person name="Li C.-Y."/>
            <person name="Huang L."/>
            <person name="Wang Z.-W."/>
            <person name="Zhao X."/>
            <person name="Zhong W.-Y."/>
            <person name="Peng D.-H."/>
            <person name="Ahmad S."/>
            <person name="Lan S."/>
            <person name="Zhang J.-S."/>
            <person name="Tsai W.-C."/>
            <person name="Van De Peer Y."/>
            <person name="Liu Z.-J."/>
        </authorList>
    </citation>
    <scope>NUCLEOTIDE SEQUENCE</scope>
    <source>
        <strain evidence="12">SCP</strain>
        <tissue evidence="12">Leaves</tissue>
    </source>
</reference>
<proteinExistence type="inferred from homology"/>
<feature type="transmembrane region" description="Helical" evidence="10">
    <location>
        <begin position="43"/>
        <end position="64"/>
    </location>
</feature>
<dbReference type="AlphaFoldDB" id="A0AAV9BJD1"/>
<keyword evidence="9" id="KW-0863">Zinc-finger</keyword>
<evidence type="ECO:0000256" key="2">
    <source>
        <dbReference type="ARBA" id="ARBA00022679"/>
    </source>
</evidence>
<dbReference type="SUPFAM" id="SSF57850">
    <property type="entry name" value="RING/U-box"/>
    <property type="match status" value="1"/>
</dbReference>
<dbReference type="SMART" id="SM00184">
    <property type="entry name" value="RING"/>
    <property type="match status" value="1"/>
</dbReference>
<dbReference type="Proteomes" id="UP001179952">
    <property type="component" value="Unassembled WGS sequence"/>
</dbReference>
<reference evidence="12" key="1">
    <citation type="journal article" date="2023" name="Nat. Commun.">
        <title>Diploid and tetraploid genomes of Acorus and the evolution of monocots.</title>
        <authorList>
            <person name="Ma L."/>
            <person name="Liu K.W."/>
            <person name="Li Z."/>
            <person name="Hsiao Y.Y."/>
            <person name="Qi Y."/>
            <person name="Fu T."/>
            <person name="Tang G.D."/>
            <person name="Zhang D."/>
            <person name="Sun W.H."/>
            <person name="Liu D.K."/>
            <person name="Li Y."/>
            <person name="Chen G.Z."/>
            <person name="Liu X.D."/>
            <person name="Liao X.Y."/>
            <person name="Jiang Y.T."/>
            <person name="Yu X."/>
            <person name="Hao Y."/>
            <person name="Huang J."/>
            <person name="Zhao X.W."/>
            <person name="Ke S."/>
            <person name="Chen Y.Y."/>
            <person name="Wu W.L."/>
            <person name="Hsu J.L."/>
            <person name="Lin Y.F."/>
            <person name="Huang M.D."/>
            <person name="Li C.Y."/>
            <person name="Huang L."/>
            <person name="Wang Z.W."/>
            <person name="Zhao X."/>
            <person name="Zhong W.Y."/>
            <person name="Peng D.H."/>
            <person name="Ahmad S."/>
            <person name="Lan S."/>
            <person name="Zhang J.S."/>
            <person name="Tsai W.C."/>
            <person name="Van de Peer Y."/>
            <person name="Liu Z.J."/>
        </authorList>
    </citation>
    <scope>NUCLEOTIDE SEQUENCE</scope>
    <source>
        <strain evidence="12">SCP</strain>
    </source>
</reference>
<name>A0AAV9BJD1_ACOGR</name>
<dbReference type="GO" id="GO:0016020">
    <property type="term" value="C:membrane"/>
    <property type="evidence" value="ECO:0007669"/>
    <property type="project" value="UniProtKB-SubCell"/>
</dbReference>
<gene>
    <name evidence="12" type="ORF">QJS04_geneDACA001769</name>
</gene>
<evidence type="ECO:0000256" key="10">
    <source>
        <dbReference type="SAM" id="Phobius"/>
    </source>
</evidence>
<dbReference type="PROSITE" id="PS50089">
    <property type="entry name" value="ZF_RING_2"/>
    <property type="match status" value="1"/>
</dbReference>
<dbReference type="GO" id="GO:0016567">
    <property type="term" value="P:protein ubiquitination"/>
    <property type="evidence" value="ECO:0007669"/>
    <property type="project" value="InterPro"/>
</dbReference>
<feature type="domain" description="RING-type" evidence="11">
    <location>
        <begin position="126"/>
        <end position="168"/>
    </location>
</feature>
<evidence type="ECO:0000313" key="12">
    <source>
        <dbReference type="EMBL" id="KAK1276451.1"/>
    </source>
</evidence>
<evidence type="ECO:0000256" key="5">
    <source>
        <dbReference type="ARBA" id="ARBA00022833"/>
    </source>
</evidence>
<dbReference type="PANTHER" id="PTHR46905:SF7">
    <property type="entry name" value="RING-H2 FINGER PROTEIN ATL78"/>
    <property type="match status" value="1"/>
</dbReference>
<organism evidence="12 13">
    <name type="scientific">Acorus gramineus</name>
    <name type="common">Dwarf sweet flag</name>
    <dbReference type="NCBI Taxonomy" id="55184"/>
    <lineage>
        <taxon>Eukaryota</taxon>
        <taxon>Viridiplantae</taxon>
        <taxon>Streptophyta</taxon>
        <taxon>Embryophyta</taxon>
        <taxon>Tracheophyta</taxon>
        <taxon>Spermatophyta</taxon>
        <taxon>Magnoliopsida</taxon>
        <taxon>Liliopsida</taxon>
        <taxon>Acoraceae</taxon>
        <taxon>Acorus</taxon>
    </lineage>
</organism>
<dbReference type="InterPro" id="IPR001841">
    <property type="entry name" value="Znf_RING"/>
</dbReference>
<evidence type="ECO:0000313" key="13">
    <source>
        <dbReference type="Proteomes" id="UP001179952"/>
    </source>
</evidence>
<dbReference type="InterPro" id="IPR013083">
    <property type="entry name" value="Znf_RING/FYVE/PHD"/>
</dbReference>
<evidence type="ECO:0000256" key="3">
    <source>
        <dbReference type="ARBA" id="ARBA00022692"/>
    </source>
</evidence>
<evidence type="ECO:0000256" key="4">
    <source>
        <dbReference type="ARBA" id="ARBA00022723"/>
    </source>
</evidence>
<dbReference type="GO" id="GO:0008270">
    <property type="term" value="F:zinc ion binding"/>
    <property type="evidence" value="ECO:0007669"/>
    <property type="project" value="UniProtKB-KW"/>
</dbReference>
<keyword evidence="2" id="KW-0808">Transferase</keyword>
<comment type="caution">
    <text evidence="12">The sequence shown here is derived from an EMBL/GenBank/DDBJ whole genome shotgun (WGS) entry which is preliminary data.</text>
</comment>
<keyword evidence="3 10" id="KW-0812">Transmembrane</keyword>
<accession>A0AAV9BJD1</accession>
<dbReference type="EMBL" id="JAUJYN010000003">
    <property type="protein sequence ID" value="KAK1276451.1"/>
    <property type="molecule type" value="Genomic_DNA"/>
</dbReference>
<dbReference type="GO" id="GO:0016740">
    <property type="term" value="F:transferase activity"/>
    <property type="evidence" value="ECO:0007669"/>
    <property type="project" value="UniProtKB-KW"/>
</dbReference>
<evidence type="ECO:0000256" key="8">
    <source>
        <dbReference type="ARBA" id="ARBA00024209"/>
    </source>
</evidence>